<reference evidence="3 4" key="1">
    <citation type="submission" date="2018-01" db="EMBL/GenBank/DDBJ databases">
        <title>Whole genome sequencing of Histamine producing bacteria.</title>
        <authorList>
            <person name="Butler K."/>
        </authorList>
    </citation>
    <scope>NUCLEOTIDE SEQUENCE [LARGE SCALE GENOMIC DNA]</scope>
    <source>
        <strain evidence="3 4">JCM 12947</strain>
    </source>
</reference>
<evidence type="ECO:0000313" key="4">
    <source>
        <dbReference type="Proteomes" id="UP000240987"/>
    </source>
</evidence>
<proteinExistence type="predicted"/>
<name>A0A2T3JPH2_9GAMM</name>
<dbReference type="RefSeq" id="WP_107241339.1">
    <property type="nucleotide sequence ID" value="NZ_PYMJ01000002.1"/>
</dbReference>
<feature type="domain" description="Glycosyl transferase family 1" evidence="2">
    <location>
        <begin position="166"/>
        <end position="326"/>
    </location>
</feature>
<comment type="caution">
    <text evidence="3">The sequence shown here is derived from an EMBL/GenBank/DDBJ whole genome shotgun (WGS) entry which is preliminary data.</text>
</comment>
<accession>A0A2T3JPH2</accession>
<dbReference type="CDD" id="cd03801">
    <property type="entry name" value="GT4_PimA-like"/>
    <property type="match status" value="1"/>
</dbReference>
<dbReference type="PANTHER" id="PTHR46401">
    <property type="entry name" value="GLYCOSYLTRANSFERASE WBBK-RELATED"/>
    <property type="match status" value="1"/>
</dbReference>
<protein>
    <recommendedName>
        <fullName evidence="2">Glycosyl transferase family 1 domain-containing protein</fullName>
    </recommendedName>
</protein>
<evidence type="ECO:0000256" key="1">
    <source>
        <dbReference type="ARBA" id="ARBA00022679"/>
    </source>
</evidence>
<dbReference type="AlphaFoldDB" id="A0A2T3JPH2"/>
<dbReference type="PANTHER" id="PTHR46401:SF2">
    <property type="entry name" value="GLYCOSYLTRANSFERASE WBBK-RELATED"/>
    <property type="match status" value="1"/>
</dbReference>
<dbReference type="OrthoDB" id="9768937at2"/>
<dbReference type="Proteomes" id="UP000240987">
    <property type="component" value="Unassembled WGS sequence"/>
</dbReference>
<dbReference type="GO" id="GO:0016757">
    <property type="term" value="F:glycosyltransferase activity"/>
    <property type="evidence" value="ECO:0007669"/>
    <property type="project" value="InterPro"/>
</dbReference>
<dbReference type="SUPFAM" id="SSF53756">
    <property type="entry name" value="UDP-Glycosyltransferase/glycogen phosphorylase"/>
    <property type="match status" value="1"/>
</dbReference>
<dbReference type="Pfam" id="PF00534">
    <property type="entry name" value="Glycos_transf_1"/>
    <property type="match status" value="1"/>
</dbReference>
<organism evidence="3 4">
    <name type="scientific">Photobacterium frigidiphilum</name>
    <dbReference type="NCBI Taxonomy" id="264736"/>
    <lineage>
        <taxon>Bacteria</taxon>
        <taxon>Pseudomonadati</taxon>
        <taxon>Pseudomonadota</taxon>
        <taxon>Gammaproteobacteria</taxon>
        <taxon>Vibrionales</taxon>
        <taxon>Vibrionaceae</taxon>
        <taxon>Photobacterium</taxon>
    </lineage>
</organism>
<dbReference type="GO" id="GO:0009103">
    <property type="term" value="P:lipopolysaccharide biosynthetic process"/>
    <property type="evidence" value="ECO:0007669"/>
    <property type="project" value="TreeGrafter"/>
</dbReference>
<dbReference type="EMBL" id="PYMJ01000002">
    <property type="protein sequence ID" value="PSU50938.1"/>
    <property type="molecule type" value="Genomic_DNA"/>
</dbReference>
<dbReference type="Gene3D" id="3.40.50.2000">
    <property type="entry name" value="Glycogen Phosphorylase B"/>
    <property type="match status" value="2"/>
</dbReference>
<sequence>MAKILCVGPKSKPLTGQSYAFNAYVNNSSQDIDVLYNSGGNKYLSPFIFMCSLLYKFVFFRYDVVYFTSSRTKVGFIRDFILIILFSRKCKVINHLHGADFIDFRESCCERYQKIIDFTYGKVSSSIVLTKGMMEQYSKYPQMKIYTVPNFYEKESVGVESNRLENLRNKSFKVIFLSNLIPEKGLVELIEAIVLLRTEKNHDVSLSIVGADLGYNELSSYVRGSCNKYDYISYEGTLFREEKAMVLSCSHFFVLPTYYPTEAQPISIIEGMANGCVIITTEHNYLPELISKKNGSLIKKKDIQALSVSLEGYFNDVNKILNVSSYNREYASIEFSIDAYINSLDVILSST</sequence>
<evidence type="ECO:0000259" key="2">
    <source>
        <dbReference type="Pfam" id="PF00534"/>
    </source>
</evidence>
<dbReference type="InterPro" id="IPR001296">
    <property type="entry name" value="Glyco_trans_1"/>
</dbReference>
<gene>
    <name evidence="3" type="ORF">C9J12_02935</name>
</gene>
<keyword evidence="4" id="KW-1185">Reference proteome</keyword>
<evidence type="ECO:0000313" key="3">
    <source>
        <dbReference type="EMBL" id="PSU50938.1"/>
    </source>
</evidence>
<keyword evidence="1" id="KW-0808">Transferase</keyword>